<name>A0ABV4R767_9ACTN</name>
<comment type="caution">
    <text evidence="2">The sequence shown here is derived from an EMBL/GenBank/DDBJ whole genome shotgun (WGS) entry which is preliminary data.</text>
</comment>
<gene>
    <name evidence="2" type="ORF">SM436_30635</name>
</gene>
<evidence type="ECO:0000256" key="1">
    <source>
        <dbReference type="SAM" id="Phobius"/>
    </source>
</evidence>
<feature type="transmembrane region" description="Helical" evidence="1">
    <location>
        <begin position="139"/>
        <end position="160"/>
    </location>
</feature>
<keyword evidence="1" id="KW-0472">Membrane</keyword>
<feature type="transmembrane region" description="Helical" evidence="1">
    <location>
        <begin position="43"/>
        <end position="65"/>
    </location>
</feature>
<organism evidence="2 3">
    <name type="scientific">Actinomadura chokoriensis</name>
    <dbReference type="NCBI Taxonomy" id="454156"/>
    <lineage>
        <taxon>Bacteria</taxon>
        <taxon>Bacillati</taxon>
        <taxon>Actinomycetota</taxon>
        <taxon>Actinomycetes</taxon>
        <taxon>Streptosporangiales</taxon>
        <taxon>Thermomonosporaceae</taxon>
        <taxon>Actinomadura</taxon>
    </lineage>
</organism>
<evidence type="ECO:0000313" key="3">
    <source>
        <dbReference type="Proteomes" id="UP001569904"/>
    </source>
</evidence>
<evidence type="ECO:0008006" key="4">
    <source>
        <dbReference type="Google" id="ProtNLM"/>
    </source>
</evidence>
<accession>A0ABV4R767</accession>
<protein>
    <recommendedName>
        <fullName evidence="4">MARVEL domain-containing protein</fullName>
    </recommendedName>
</protein>
<feature type="transmembrane region" description="Helical" evidence="1">
    <location>
        <begin position="77"/>
        <end position="105"/>
    </location>
</feature>
<evidence type="ECO:0000313" key="2">
    <source>
        <dbReference type="EMBL" id="MFA1558063.1"/>
    </source>
</evidence>
<dbReference type="Proteomes" id="UP001569904">
    <property type="component" value="Unassembled WGS sequence"/>
</dbReference>
<keyword evidence="3" id="KW-1185">Reference proteome</keyword>
<keyword evidence="1" id="KW-0812">Transmembrane</keyword>
<reference evidence="2 3" key="1">
    <citation type="submission" date="2023-11" db="EMBL/GenBank/DDBJ databases">
        <title>Actinomadura monticuli sp. nov., isolated from volcanic ash.</title>
        <authorList>
            <person name="Lee S.D."/>
            <person name="Yang H."/>
            <person name="Kim I.S."/>
        </authorList>
    </citation>
    <scope>NUCLEOTIDE SEQUENCE [LARGE SCALE GENOMIC DNA]</scope>
    <source>
        <strain evidence="2 3">DSM 45346</strain>
    </source>
</reference>
<proteinExistence type="predicted"/>
<sequence length="164" mass="18356">MTAPHVPAQNANTAPPAGADFALERYKYILQQIHALNENVYRFLAIFQTLATALVAAALTVFVSYKKWGIAPATAKSGILGLLILETLIACFAMLLIFIGILSWLDYRNEECELTDEYACIGFRKPPRTGSFFRWYETYIILFIAGSTIFMWTTAALFLMPSIV</sequence>
<dbReference type="RefSeq" id="WP_371944948.1">
    <property type="nucleotide sequence ID" value="NZ_JAXCEH010000026.1"/>
</dbReference>
<dbReference type="EMBL" id="JAXCEH010000026">
    <property type="protein sequence ID" value="MFA1558063.1"/>
    <property type="molecule type" value="Genomic_DNA"/>
</dbReference>
<keyword evidence="1" id="KW-1133">Transmembrane helix</keyword>